<feature type="transmembrane region" description="Helical" evidence="1">
    <location>
        <begin position="177"/>
        <end position="194"/>
    </location>
</feature>
<feature type="transmembrane region" description="Helical" evidence="1">
    <location>
        <begin position="44"/>
        <end position="64"/>
    </location>
</feature>
<feature type="transmembrane region" description="Helical" evidence="1">
    <location>
        <begin position="246"/>
        <end position="263"/>
    </location>
</feature>
<feature type="transmembrane region" description="Helical" evidence="1">
    <location>
        <begin position="153"/>
        <end position="171"/>
    </location>
</feature>
<name>A0A3B0SR64_9ZZZZ</name>
<keyword evidence="1" id="KW-0472">Membrane</keyword>
<sequence length="361" mass="39338">MKKLAVFPREFKSRHAWLLLTILSIVFAEVLSGSAPFGLLNPPEFLFLAAVYGGHLLVLATFVFRRNRVPTLAALWTAGAIFGMYEFYITKVLWDNPWDPVVVTQGIEVLTTVVLVGFWHPFMAFIAPLVVGEQLLVKDPHIAGLFPKWLRQPKRWVAVVLFVTVATNQGALTANPGVLAIVVPGTALVLAWAARHLVPPEKVESLADILPRGKPLIGVGLVVAATYLLFIPTWRPEVSIPVERQAIVWFIYVVLAVLLVCNLRNPAAPPTVRIPHPMVTRRRVFQFLAIAVTASVIPLTQVYAVVTIWGGAVIVAAVMMASAVRGAFGSGRPGSVLGTGLESNLRRLDDLNDEGLASTVE</sequence>
<accession>A0A3B0SR64</accession>
<proteinExistence type="predicted"/>
<keyword evidence="1" id="KW-0812">Transmembrane</keyword>
<organism evidence="2">
    <name type="scientific">hydrothermal vent metagenome</name>
    <dbReference type="NCBI Taxonomy" id="652676"/>
    <lineage>
        <taxon>unclassified sequences</taxon>
        <taxon>metagenomes</taxon>
        <taxon>ecological metagenomes</taxon>
    </lineage>
</organism>
<protein>
    <submittedName>
        <fullName evidence="2">Uncharacterized protein</fullName>
    </submittedName>
</protein>
<reference evidence="2" key="1">
    <citation type="submission" date="2018-06" db="EMBL/GenBank/DDBJ databases">
        <authorList>
            <person name="Zhirakovskaya E."/>
        </authorList>
    </citation>
    <scope>NUCLEOTIDE SEQUENCE</scope>
</reference>
<evidence type="ECO:0000313" key="2">
    <source>
        <dbReference type="EMBL" id="VAW08345.1"/>
    </source>
</evidence>
<feature type="transmembrane region" description="Helical" evidence="1">
    <location>
        <begin position="71"/>
        <end position="89"/>
    </location>
</feature>
<feature type="transmembrane region" description="Helical" evidence="1">
    <location>
        <begin position="308"/>
        <end position="328"/>
    </location>
</feature>
<feature type="transmembrane region" description="Helical" evidence="1">
    <location>
        <begin position="215"/>
        <end position="234"/>
    </location>
</feature>
<dbReference type="AlphaFoldDB" id="A0A3B0SR64"/>
<feature type="transmembrane region" description="Helical" evidence="1">
    <location>
        <begin position="284"/>
        <end position="302"/>
    </location>
</feature>
<dbReference type="EMBL" id="UOEK01000457">
    <property type="protein sequence ID" value="VAW08345.1"/>
    <property type="molecule type" value="Genomic_DNA"/>
</dbReference>
<keyword evidence="1" id="KW-1133">Transmembrane helix</keyword>
<gene>
    <name evidence="2" type="ORF">MNBD_ACTINO02-917</name>
</gene>
<evidence type="ECO:0000256" key="1">
    <source>
        <dbReference type="SAM" id="Phobius"/>
    </source>
</evidence>
<feature type="transmembrane region" description="Helical" evidence="1">
    <location>
        <begin position="109"/>
        <end position="132"/>
    </location>
</feature>